<sequence length="333" mass="38454">MKILYAIQGTGNGHISRAREIIPLLQKYGELDILVSGTQADVKLSQPVKYQLHGFSFIFGKKGGVDHYKTWLNMNLFRFRKDMKKLPLKEYDLIVNDFEPVSAWACKLQGIECVSLSHQAAFKSKKVPRPRTLDWGKLILSRYAPTKYHIGFHFDRYDTFIHTPVIRAEIRNLKSENLGHYTVYLPAIDDKRLVKLFTQLPNITWQVFSKHSKVAYQEGNVFVEPVNNEKFNKSLSTCEGLFTGGGFEGPAEALYLKKKLLVAPMRFQFEQQCNAYALKQFGLPVIWGSTRNWLPIIKNWVENPQKHEFDFPDETAQIIDDMVKKYARVSLES</sequence>
<dbReference type="EMBL" id="CP060723">
    <property type="protein sequence ID" value="QNN41484.1"/>
    <property type="molecule type" value="Genomic_DNA"/>
</dbReference>
<proteinExistence type="predicted"/>
<reference evidence="1 2" key="1">
    <citation type="submission" date="2020-08" db="EMBL/GenBank/DDBJ databases">
        <title>Genome sequence of Pedobacter roseus KACC 11594T.</title>
        <authorList>
            <person name="Hyun D.-W."/>
            <person name="Bae J.-W."/>
        </authorList>
    </citation>
    <scope>NUCLEOTIDE SEQUENCE [LARGE SCALE GENOMIC DNA]</scope>
    <source>
        <strain evidence="1 2">KACC 11594</strain>
    </source>
</reference>
<dbReference type="GO" id="GO:0016740">
    <property type="term" value="F:transferase activity"/>
    <property type="evidence" value="ECO:0007669"/>
    <property type="project" value="UniProtKB-KW"/>
</dbReference>
<evidence type="ECO:0000313" key="1">
    <source>
        <dbReference type="EMBL" id="QNN41484.1"/>
    </source>
</evidence>
<dbReference type="Pfam" id="PF13528">
    <property type="entry name" value="Glyco_trans_1_3"/>
    <property type="match status" value="1"/>
</dbReference>
<gene>
    <name evidence="1" type="ORF">H9L23_20615</name>
</gene>
<dbReference type="Proteomes" id="UP000515806">
    <property type="component" value="Chromosome"/>
</dbReference>
<dbReference type="KEGG" id="proe:H9L23_20615"/>
<dbReference type="RefSeq" id="WP_187592092.1">
    <property type="nucleotide sequence ID" value="NZ_CP060723.1"/>
</dbReference>
<keyword evidence="2" id="KW-1185">Reference proteome</keyword>
<dbReference type="AlphaFoldDB" id="A0A7G9QDQ9"/>
<keyword evidence="1" id="KW-0808">Transferase</keyword>
<protein>
    <submittedName>
        <fullName evidence="1">Glycosyl transferase</fullName>
    </submittedName>
</protein>
<accession>A0A7G9QDQ9</accession>
<name>A0A7G9QDQ9_9SPHI</name>
<organism evidence="1 2">
    <name type="scientific">Pedobacter roseus</name>
    <dbReference type="NCBI Taxonomy" id="336820"/>
    <lineage>
        <taxon>Bacteria</taxon>
        <taxon>Pseudomonadati</taxon>
        <taxon>Bacteroidota</taxon>
        <taxon>Sphingobacteriia</taxon>
        <taxon>Sphingobacteriales</taxon>
        <taxon>Sphingobacteriaceae</taxon>
        <taxon>Pedobacter</taxon>
    </lineage>
</organism>
<evidence type="ECO:0000313" key="2">
    <source>
        <dbReference type="Proteomes" id="UP000515806"/>
    </source>
</evidence>